<proteinExistence type="predicted"/>
<dbReference type="InterPro" id="IPR010985">
    <property type="entry name" value="Ribbon_hlx_hlx"/>
</dbReference>
<feature type="region of interest" description="Disordered" evidence="1">
    <location>
        <begin position="61"/>
        <end position="82"/>
    </location>
</feature>
<evidence type="ECO:0000313" key="3">
    <source>
        <dbReference type="Proteomes" id="UP001220022"/>
    </source>
</evidence>
<keyword evidence="3" id="KW-1185">Reference proteome</keyword>
<name>A0ABT5ZA95_9ACTN</name>
<feature type="region of interest" description="Disordered" evidence="1">
    <location>
        <begin position="1"/>
        <end position="21"/>
    </location>
</feature>
<dbReference type="Proteomes" id="UP001220022">
    <property type="component" value="Unassembled WGS sequence"/>
</dbReference>
<dbReference type="Pfam" id="PF05534">
    <property type="entry name" value="HicB"/>
    <property type="match status" value="1"/>
</dbReference>
<dbReference type="SUPFAM" id="SSF47598">
    <property type="entry name" value="Ribbon-helix-helix"/>
    <property type="match status" value="1"/>
</dbReference>
<feature type="compositionally biased region" description="Basic and acidic residues" evidence="1">
    <location>
        <begin position="10"/>
        <end position="21"/>
    </location>
</feature>
<dbReference type="EMBL" id="JARHTQ010000036">
    <property type="protein sequence ID" value="MDF2260552.1"/>
    <property type="molecule type" value="Genomic_DNA"/>
</dbReference>
<organism evidence="2 3">
    <name type="scientific">Streptantibioticus ferralitis</name>
    <dbReference type="NCBI Taxonomy" id="236510"/>
    <lineage>
        <taxon>Bacteria</taxon>
        <taxon>Bacillati</taxon>
        <taxon>Actinomycetota</taxon>
        <taxon>Actinomycetes</taxon>
        <taxon>Kitasatosporales</taxon>
        <taxon>Streptomycetaceae</taxon>
        <taxon>Streptantibioticus</taxon>
    </lineage>
</organism>
<dbReference type="Gene3D" id="1.10.1220.10">
    <property type="entry name" value="Met repressor-like"/>
    <property type="match status" value="1"/>
</dbReference>
<dbReference type="InterPro" id="IPR008651">
    <property type="entry name" value="Uncharacterised_HicB"/>
</dbReference>
<sequence length="82" mass="9207">MTDPTEDTDEPRRQPARAERKKVLLRLDPAVHDAIARWAADDLRSTNAQIEYLLRRALSEAGRLPGAAKPIPRRGRPPKSEA</sequence>
<gene>
    <name evidence="2" type="ORF">P2L57_34055</name>
</gene>
<evidence type="ECO:0000313" key="2">
    <source>
        <dbReference type="EMBL" id="MDF2260552.1"/>
    </source>
</evidence>
<accession>A0ABT5ZA95</accession>
<protein>
    <submittedName>
        <fullName evidence="2">Toxin-antitoxin system HicB family antitoxin</fullName>
    </submittedName>
</protein>
<evidence type="ECO:0000256" key="1">
    <source>
        <dbReference type="SAM" id="MobiDB-lite"/>
    </source>
</evidence>
<comment type="caution">
    <text evidence="2">The sequence shown here is derived from an EMBL/GenBank/DDBJ whole genome shotgun (WGS) entry which is preliminary data.</text>
</comment>
<feature type="compositionally biased region" description="Basic residues" evidence="1">
    <location>
        <begin position="71"/>
        <end position="82"/>
    </location>
</feature>
<reference evidence="2 3" key="1">
    <citation type="submission" date="2023-03" db="EMBL/GenBank/DDBJ databases">
        <title>Draft genome sequence of type strain Streptomyces ferralitis JCM 14344.</title>
        <authorList>
            <person name="Klaysubun C."/>
            <person name="Duangmal K."/>
        </authorList>
    </citation>
    <scope>NUCLEOTIDE SEQUENCE [LARGE SCALE GENOMIC DNA]</scope>
    <source>
        <strain evidence="2 3">JCM 14344</strain>
    </source>
</reference>
<dbReference type="RefSeq" id="WP_275821267.1">
    <property type="nucleotide sequence ID" value="NZ_BAAANM010000034.1"/>
</dbReference>
<dbReference type="InterPro" id="IPR013321">
    <property type="entry name" value="Arc_rbn_hlx_hlx"/>
</dbReference>